<accession>A0ABS0DI44</accession>
<name>A0ABS0DI44_9NOCA</name>
<dbReference type="InterPro" id="IPR001387">
    <property type="entry name" value="Cro/C1-type_HTH"/>
</dbReference>
<dbReference type="EMBL" id="JADLQN010000010">
    <property type="protein sequence ID" value="MBF6358084.1"/>
    <property type="molecule type" value="Genomic_DNA"/>
</dbReference>
<proteinExistence type="predicted"/>
<evidence type="ECO:0000313" key="4">
    <source>
        <dbReference type="Proteomes" id="UP000707731"/>
    </source>
</evidence>
<evidence type="ECO:0000259" key="2">
    <source>
        <dbReference type="PROSITE" id="PS50943"/>
    </source>
</evidence>
<feature type="compositionally biased region" description="Basic residues" evidence="1">
    <location>
        <begin position="129"/>
        <end position="139"/>
    </location>
</feature>
<dbReference type="Proteomes" id="UP000707731">
    <property type="component" value="Unassembled WGS sequence"/>
</dbReference>
<organism evidence="3 4">
    <name type="scientific">Nocardia higoensis</name>
    <dbReference type="NCBI Taxonomy" id="228599"/>
    <lineage>
        <taxon>Bacteria</taxon>
        <taxon>Bacillati</taxon>
        <taxon>Actinomycetota</taxon>
        <taxon>Actinomycetes</taxon>
        <taxon>Mycobacteriales</taxon>
        <taxon>Nocardiaceae</taxon>
        <taxon>Nocardia</taxon>
    </lineage>
</organism>
<dbReference type="Pfam" id="PF07022">
    <property type="entry name" value="Phage_CI_repr"/>
    <property type="match status" value="1"/>
</dbReference>
<dbReference type="InterPro" id="IPR010744">
    <property type="entry name" value="Phage_CI_N"/>
</dbReference>
<evidence type="ECO:0000313" key="3">
    <source>
        <dbReference type="EMBL" id="MBF6358084.1"/>
    </source>
</evidence>
<feature type="region of interest" description="Disordered" evidence="1">
    <location>
        <begin position="105"/>
        <end position="139"/>
    </location>
</feature>
<protein>
    <submittedName>
        <fullName evidence="3">Helix-turn-helix domain-containing protein</fullName>
    </submittedName>
</protein>
<dbReference type="CDD" id="cd00093">
    <property type="entry name" value="HTH_XRE"/>
    <property type="match status" value="1"/>
</dbReference>
<feature type="domain" description="HTH cro/C1-type" evidence="2">
    <location>
        <begin position="26"/>
        <end position="70"/>
    </location>
</feature>
<reference evidence="3 4" key="1">
    <citation type="submission" date="2020-10" db="EMBL/GenBank/DDBJ databases">
        <title>Identification of Nocardia species via Next-generation sequencing and recognition of intraspecies genetic diversity.</title>
        <authorList>
            <person name="Li P."/>
            <person name="Li P."/>
            <person name="Lu B."/>
        </authorList>
    </citation>
    <scope>NUCLEOTIDE SEQUENCE [LARGE SCALE GENOMIC DNA]</scope>
    <source>
        <strain evidence="3 4">BJ06-0143</strain>
    </source>
</reference>
<evidence type="ECO:0000256" key="1">
    <source>
        <dbReference type="SAM" id="MobiDB-lite"/>
    </source>
</evidence>
<dbReference type="PROSITE" id="PS50943">
    <property type="entry name" value="HTH_CROC1"/>
    <property type="match status" value="1"/>
</dbReference>
<keyword evidence="4" id="KW-1185">Reference proteome</keyword>
<dbReference type="RefSeq" id="WP_195004926.1">
    <property type="nucleotide sequence ID" value="NZ_JADLQN010000010.1"/>
</dbReference>
<dbReference type="SUPFAM" id="SSF47413">
    <property type="entry name" value="lambda repressor-like DNA-binding domains"/>
    <property type="match status" value="1"/>
</dbReference>
<comment type="caution">
    <text evidence="3">The sequence shown here is derived from an EMBL/GenBank/DDBJ whole genome shotgun (WGS) entry which is preliminary data.</text>
</comment>
<gene>
    <name evidence="3" type="ORF">IU449_26675</name>
</gene>
<dbReference type="Gene3D" id="1.10.260.40">
    <property type="entry name" value="lambda repressor-like DNA-binding domains"/>
    <property type="match status" value="1"/>
</dbReference>
<sequence length="139" mass="15887">MDGADIASERWTNYLEMLMYTNSIDSLSELARRLGVSPSTPSVWMKRRLKPRLEIARRIAEEFDRPLTEVMVNAELATPEEFGDMQVVVKPLELSNDELHRLLGERLGVTKPPLKAVEPEDTTEEKKPAPRRRRKASGE</sequence>
<dbReference type="InterPro" id="IPR010982">
    <property type="entry name" value="Lambda_DNA-bd_dom_sf"/>
</dbReference>